<evidence type="ECO:0000313" key="7">
    <source>
        <dbReference type="Proteomes" id="UP001054892"/>
    </source>
</evidence>
<keyword evidence="3" id="KW-0732">Signal</keyword>
<dbReference type="RefSeq" id="WP_173177081.1">
    <property type="nucleotide sequence ID" value="NZ_AP023189.1"/>
</dbReference>
<reference evidence="4 6" key="1">
    <citation type="submission" date="2020-05" db="EMBL/GenBank/DDBJ databases">
        <title>Characterization of novel class B3 metallo-beta-lactamase from novel Pseudomonas species.</title>
        <authorList>
            <person name="Yamada K."/>
            <person name="Aoki K."/>
            <person name="Ishii Y."/>
        </authorList>
    </citation>
    <scope>NUCLEOTIDE SEQUENCE [LARGE SCALE GENOMIC DNA]</scope>
    <source>
        <strain evidence="4 6">TUM18999</strain>
        <strain evidence="5 7">TUM20286</strain>
    </source>
</reference>
<keyword evidence="2" id="KW-0472">Membrane</keyword>
<dbReference type="Proteomes" id="UP000509383">
    <property type="component" value="Chromosome"/>
</dbReference>
<evidence type="ECO:0008006" key="8">
    <source>
        <dbReference type="Google" id="ProtNLM"/>
    </source>
</evidence>
<accession>A0A6J4E1B6</accession>
<organism evidence="4 6">
    <name type="scientific">Pseudomonas tohonis</name>
    <dbReference type="NCBI Taxonomy" id="2725477"/>
    <lineage>
        <taxon>Bacteria</taxon>
        <taxon>Pseudomonadati</taxon>
        <taxon>Pseudomonadota</taxon>
        <taxon>Gammaproteobacteria</taxon>
        <taxon>Pseudomonadales</taxon>
        <taxon>Pseudomonadaceae</taxon>
        <taxon>Pseudomonas</taxon>
    </lineage>
</organism>
<feature type="chain" id="PRO_5026958832" description="Translation initiation factor 2" evidence="3">
    <location>
        <begin position="22"/>
        <end position="143"/>
    </location>
</feature>
<dbReference type="EMBL" id="AP023189">
    <property type="protein sequence ID" value="BCG23450.1"/>
    <property type="molecule type" value="Genomic_DNA"/>
</dbReference>
<evidence type="ECO:0000256" key="1">
    <source>
        <dbReference type="SAM" id="Coils"/>
    </source>
</evidence>
<evidence type="ECO:0000313" key="4">
    <source>
        <dbReference type="EMBL" id="BCG23450.1"/>
    </source>
</evidence>
<sequence>MRHASLSLLFALSLLAPLAQAEEALPTVAPSASVEPRPVENIAAQELTALQQRLAESERQRNELAAQLANGTTAERDTALLSRLRQENQRLKLQLKEAQANRSPSLVSDDQMWFAIGGGVALLSLLVGLFARGGQRQRRQWIN</sequence>
<evidence type="ECO:0000256" key="3">
    <source>
        <dbReference type="SAM" id="SignalP"/>
    </source>
</evidence>
<name>A0A6J4E1B6_9PSED</name>
<keyword evidence="1" id="KW-0175">Coiled coil</keyword>
<feature type="coiled-coil region" evidence="1">
    <location>
        <begin position="40"/>
        <end position="101"/>
    </location>
</feature>
<dbReference type="KEGG" id="ptw:TUM18999_16410"/>
<gene>
    <name evidence="4" type="ORF">TUM18999_16410</name>
    <name evidence="5" type="ORF">TUM20286_12460</name>
</gene>
<dbReference type="AlphaFoldDB" id="A0A6J4E1B6"/>
<evidence type="ECO:0000313" key="6">
    <source>
        <dbReference type="Proteomes" id="UP000509383"/>
    </source>
</evidence>
<evidence type="ECO:0000313" key="5">
    <source>
        <dbReference type="EMBL" id="GJN51494.1"/>
    </source>
</evidence>
<keyword evidence="2" id="KW-0812">Transmembrane</keyword>
<evidence type="ECO:0000256" key="2">
    <source>
        <dbReference type="SAM" id="Phobius"/>
    </source>
</evidence>
<protein>
    <recommendedName>
        <fullName evidence="8">Translation initiation factor 2</fullName>
    </recommendedName>
</protein>
<dbReference type="EMBL" id="BQKM01000002">
    <property type="protein sequence ID" value="GJN51494.1"/>
    <property type="molecule type" value="Genomic_DNA"/>
</dbReference>
<dbReference type="Proteomes" id="UP001054892">
    <property type="component" value="Unassembled WGS sequence"/>
</dbReference>
<feature type="signal peptide" evidence="3">
    <location>
        <begin position="1"/>
        <end position="21"/>
    </location>
</feature>
<proteinExistence type="predicted"/>
<keyword evidence="2" id="KW-1133">Transmembrane helix</keyword>
<keyword evidence="7" id="KW-1185">Reference proteome</keyword>
<feature type="transmembrane region" description="Helical" evidence="2">
    <location>
        <begin position="112"/>
        <end position="131"/>
    </location>
</feature>